<dbReference type="Proteomes" id="UP000578449">
    <property type="component" value="Unassembled WGS sequence"/>
</dbReference>
<reference evidence="1 2" key="1">
    <citation type="submission" date="2020-08" db="EMBL/GenBank/DDBJ databases">
        <title>Genomic Encyclopedia of Type Strains, Phase IV (KMG-IV): sequencing the most valuable type-strain genomes for metagenomic binning, comparative biology and taxonomic classification.</title>
        <authorList>
            <person name="Goeker M."/>
        </authorList>
    </citation>
    <scope>NUCLEOTIDE SEQUENCE [LARGE SCALE GENOMIC DNA]</scope>
    <source>
        <strain evidence="1 2">DSM 45615</strain>
    </source>
</reference>
<evidence type="ECO:0000313" key="2">
    <source>
        <dbReference type="Proteomes" id="UP000578449"/>
    </source>
</evidence>
<sequence length="136" mass="15318">MAVDVGRNQLRASFGTHTKTVESMMEGAPAALLLFYGVECGLKAAILSRNGYKDTSHLPEQLRNHDLHRLAKELKLPPEVCNRMRSCPSQNGRGHVAFAELHQAWRYGHTLRKAEEEQAVASLHELIAWCRRELGM</sequence>
<name>A0A840PMX3_9ACTN</name>
<evidence type="ECO:0008006" key="3">
    <source>
        <dbReference type="Google" id="ProtNLM"/>
    </source>
</evidence>
<organism evidence="1 2">
    <name type="scientific">Thermocatellispora tengchongensis</name>
    <dbReference type="NCBI Taxonomy" id="1073253"/>
    <lineage>
        <taxon>Bacteria</taxon>
        <taxon>Bacillati</taxon>
        <taxon>Actinomycetota</taxon>
        <taxon>Actinomycetes</taxon>
        <taxon>Streptosporangiales</taxon>
        <taxon>Streptosporangiaceae</taxon>
        <taxon>Thermocatellispora</taxon>
    </lineage>
</organism>
<accession>A0A840PMX3</accession>
<keyword evidence="2" id="KW-1185">Reference proteome</keyword>
<evidence type="ECO:0000313" key="1">
    <source>
        <dbReference type="EMBL" id="MBB5139373.1"/>
    </source>
</evidence>
<proteinExistence type="predicted"/>
<dbReference type="EMBL" id="JACHGN010000029">
    <property type="protein sequence ID" value="MBB5139373.1"/>
    <property type="molecule type" value="Genomic_DNA"/>
</dbReference>
<gene>
    <name evidence="1" type="ORF">HNP84_009136</name>
</gene>
<dbReference type="RefSeq" id="WP_185056203.1">
    <property type="nucleotide sequence ID" value="NZ_BAABIX010000029.1"/>
</dbReference>
<protein>
    <recommendedName>
        <fullName evidence="3">HEPN domain-containing protein</fullName>
    </recommendedName>
</protein>
<comment type="caution">
    <text evidence="1">The sequence shown here is derived from an EMBL/GenBank/DDBJ whole genome shotgun (WGS) entry which is preliminary data.</text>
</comment>
<dbReference type="AlphaFoldDB" id="A0A840PMX3"/>